<sequence length="141" mass="15430">MPGSRLYGDKLFSVVGYDPNIHPGISTEFQAAAFRFGHTLVPPGIVTKTIKNGACQDAERDVKAKFTSKPEGGEKTQKVTGIRLCNAYWVPEETVEVENGMDDVIRGLIFTRALKEDNIIVSDLRGKCLMALASLLDKIST</sequence>
<dbReference type="InterPro" id="IPR019791">
    <property type="entry name" value="Haem_peroxidase_animal"/>
</dbReference>
<dbReference type="InterPro" id="IPR010255">
    <property type="entry name" value="Haem_peroxidase_sf"/>
</dbReference>
<dbReference type="VEuPathDB" id="VectorBase:BGLAX_038856"/>
<dbReference type="GO" id="GO:0046872">
    <property type="term" value="F:metal ion binding"/>
    <property type="evidence" value="ECO:0007669"/>
    <property type="project" value="UniProtKB-KW"/>
</dbReference>
<dbReference type="SUPFAM" id="SSF48113">
    <property type="entry name" value="Heme-dependent peroxidases"/>
    <property type="match status" value="1"/>
</dbReference>
<dbReference type="Gene3D" id="1.10.640.10">
    <property type="entry name" value="Haem peroxidase domain superfamily, animal type"/>
    <property type="match status" value="1"/>
</dbReference>
<keyword evidence="1" id="KW-0479">Metal-binding</keyword>
<evidence type="ECO:0000313" key="3">
    <source>
        <dbReference type="Proteomes" id="UP000076420"/>
    </source>
</evidence>
<gene>
    <name evidence="2" type="primary">106074160</name>
</gene>
<dbReference type="VEuPathDB" id="VectorBase:BGLB031245"/>
<dbReference type="STRING" id="6526.A0A2C9LI64"/>
<evidence type="ECO:0000256" key="1">
    <source>
        <dbReference type="PIRSR" id="PIRSR619791-2"/>
    </source>
</evidence>
<dbReference type="InterPro" id="IPR037120">
    <property type="entry name" value="Haem_peroxidase_sf_animal"/>
</dbReference>
<dbReference type="Pfam" id="PF03098">
    <property type="entry name" value="An_peroxidase"/>
    <property type="match status" value="1"/>
</dbReference>
<dbReference type="PROSITE" id="PS50292">
    <property type="entry name" value="PEROXIDASE_3"/>
    <property type="match status" value="1"/>
</dbReference>
<dbReference type="AlphaFoldDB" id="A0A2C9LI64"/>
<proteinExistence type="predicted"/>
<name>A0A2C9LI64_BIOGL</name>
<keyword evidence="1" id="KW-0408">Iron</keyword>
<organism evidence="2 3">
    <name type="scientific">Biomphalaria glabrata</name>
    <name type="common">Bloodfluke planorb</name>
    <name type="synonym">Freshwater snail</name>
    <dbReference type="NCBI Taxonomy" id="6526"/>
    <lineage>
        <taxon>Eukaryota</taxon>
        <taxon>Metazoa</taxon>
        <taxon>Spiralia</taxon>
        <taxon>Lophotrochozoa</taxon>
        <taxon>Mollusca</taxon>
        <taxon>Gastropoda</taxon>
        <taxon>Heterobranchia</taxon>
        <taxon>Euthyneura</taxon>
        <taxon>Panpulmonata</taxon>
        <taxon>Hygrophila</taxon>
        <taxon>Lymnaeoidea</taxon>
        <taxon>Planorbidae</taxon>
        <taxon>Biomphalaria</taxon>
    </lineage>
</organism>
<dbReference type="GO" id="GO:0004601">
    <property type="term" value="F:peroxidase activity"/>
    <property type="evidence" value="ECO:0007669"/>
    <property type="project" value="InterPro"/>
</dbReference>
<feature type="binding site" description="axial binding residue" evidence="1">
    <location>
        <position position="38"/>
    </location>
    <ligand>
        <name>heme b</name>
        <dbReference type="ChEBI" id="CHEBI:60344"/>
    </ligand>
    <ligandPart>
        <name>Fe</name>
        <dbReference type="ChEBI" id="CHEBI:18248"/>
    </ligandPart>
</feature>
<dbReference type="GO" id="GO:0020037">
    <property type="term" value="F:heme binding"/>
    <property type="evidence" value="ECO:0007669"/>
    <property type="project" value="InterPro"/>
</dbReference>
<dbReference type="GO" id="GO:0006979">
    <property type="term" value="P:response to oxidative stress"/>
    <property type="evidence" value="ECO:0007669"/>
    <property type="project" value="InterPro"/>
</dbReference>
<evidence type="ECO:0000313" key="2">
    <source>
        <dbReference type="EnsemblMetazoa" id="BGLB031245-PA"/>
    </source>
</evidence>
<accession>A0A2C9LI64</accession>
<dbReference type="PANTHER" id="PTHR11475:SF144">
    <property type="entry name" value="NAD(P)H OXIDASE (H2O2-FORMING)"/>
    <property type="match status" value="1"/>
</dbReference>
<dbReference type="PANTHER" id="PTHR11475">
    <property type="entry name" value="OXIDASE/PEROXIDASE"/>
    <property type="match status" value="1"/>
</dbReference>
<protein>
    <submittedName>
        <fullName evidence="2">Uncharacterized protein</fullName>
    </submittedName>
</protein>
<dbReference type="EnsemblMetazoa" id="BGLB031245-RA">
    <property type="protein sequence ID" value="BGLB031245-PA"/>
    <property type="gene ID" value="BGLB031245"/>
</dbReference>
<keyword evidence="1" id="KW-0349">Heme</keyword>
<dbReference type="Proteomes" id="UP000076420">
    <property type="component" value="Unassembled WGS sequence"/>
</dbReference>
<reference evidence="2" key="1">
    <citation type="submission" date="2020-05" db="UniProtKB">
        <authorList>
            <consortium name="EnsemblMetazoa"/>
        </authorList>
    </citation>
    <scope>IDENTIFICATION</scope>
    <source>
        <strain evidence="2">BB02</strain>
    </source>
</reference>
<dbReference type="KEGG" id="bgt:106074160"/>